<dbReference type="Proteomes" id="UP000244077">
    <property type="component" value="Unassembled WGS sequence"/>
</dbReference>
<dbReference type="Pfam" id="PF16976">
    <property type="entry name" value="RcpC"/>
    <property type="match status" value="1"/>
</dbReference>
<feature type="region of interest" description="Disordered" evidence="1">
    <location>
        <begin position="1"/>
        <end position="29"/>
    </location>
</feature>
<reference evidence="3 4" key="1">
    <citation type="submission" date="2018-04" db="EMBL/GenBank/DDBJ databases">
        <title>Genomic Encyclopedia of Archaeal and Bacterial Type Strains, Phase II (KMG-II): from individual species to whole genera.</title>
        <authorList>
            <person name="Goeker M."/>
        </authorList>
    </citation>
    <scope>NUCLEOTIDE SEQUENCE [LARGE SCALE GENOMIC DNA]</scope>
    <source>
        <strain evidence="3 4">DSM 100434</strain>
    </source>
</reference>
<name>A0A2T5HUG9_9RHOB</name>
<evidence type="ECO:0000259" key="2">
    <source>
        <dbReference type="Pfam" id="PF16976"/>
    </source>
</evidence>
<dbReference type="AlphaFoldDB" id="A0A2T5HUG9"/>
<evidence type="ECO:0000313" key="4">
    <source>
        <dbReference type="Proteomes" id="UP000244077"/>
    </source>
</evidence>
<dbReference type="InterPro" id="IPR031571">
    <property type="entry name" value="RcpC_dom"/>
</dbReference>
<proteinExistence type="predicted"/>
<organism evidence="3 4">
    <name type="scientific">Celeribacter persicus</name>
    <dbReference type="NCBI Taxonomy" id="1651082"/>
    <lineage>
        <taxon>Bacteria</taxon>
        <taxon>Pseudomonadati</taxon>
        <taxon>Pseudomonadota</taxon>
        <taxon>Alphaproteobacteria</taxon>
        <taxon>Rhodobacterales</taxon>
        <taxon>Roseobacteraceae</taxon>
        <taxon>Celeribacter</taxon>
    </lineage>
</organism>
<evidence type="ECO:0000313" key="3">
    <source>
        <dbReference type="EMBL" id="PTQ75215.1"/>
    </source>
</evidence>
<accession>A0A2T5HUG9</accession>
<gene>
    <name evidence="3" type="ORF">C8N42_102134</name>
</gene>
<sequence length="147" mass="15476">MLRNVRIIATDQTTQPPAEDAQAEPKTPPKIVTFELTPDGAKVLALAQQMGDIMLVLGEENEADGPVNAEDSPIFATQISGQTAKPEPLPQVANRSASIVRGAKSRVDVFAAEEQLPGDDVVTETDIDDLTTATQAAIVSVPLSATD</sequence>
<protein>
    <submittedName>
        <fullName evidence="3">Flp pilus assembly protein CpaB</fullName>
    </submittedName>
</protein>
<keyword evidence="4" id="KW-1185">Reference proteome</keyword>
<dbReference type="EMBL" id="QAOH01000002">
    <property type="protein sequence ID" value="PTQ75215.1"/>
    <property type="molecule type" value="Genomic_DNA"/>
</dbReference>
<feature type="domain" description="Flp pilus assembly protein RcpC/CpaB" evidence="2">
    <location>
        <begin position="1"/>
        <end position="57"/>
    </location>
</feature>
<comment type="caution">
    <text evidence="3">The sequence shown here is derived from an EMBL/GenBank/DDBJ whole genome shotgun (WGS) entry which is preliminary data.</text>
</comment>
<evidence type="ECO:0000256" key="1">
    <source>
        <dbReference type="SAM" id="MobiDB-lite"/>
    </source>
</evidence>